<name>A0ABW4LTW4_9BACI</name>
<comment type="caution">
    <text evidence="1">The sequence shown here is derived from an EMBL/GenBank/DDBJ whole genome shotgun (WGS) entry which is preliminary data.</text>
</comment>
<organism evidence="1 2">
    <name type="scientific">Bacillus salitolerans</name>
    <dbReference type="NCBI Taxonomy" id="1437434"/>
    <lineage>
        <taxon>Bacteria</taxon>
        <taxon>Bacillati</taxon>
        <taxon>Bacillota</taxon>
        <taxon>Bacilli</taxon>
        <taxon>Bacillales</taxon>
        <taxon>Bacillaceae</taxon>
        <taxon>Bacillus</taxon>
    </lineage>
</organism>
<sequence>MIDYQLNPLEIECTMFFQENPYTFETLHGLTTRLGRNIEDLLPVLEQLVANSILEKVGNGDQAIYRYIQPLMTDINGAIAWRGV</sequence>
<evidence type="ECO:0000313" key="2">
    <source>
        <dbReference type="Proteomes" id="UP001597214"/>
    </source>
</evidence>
<keyword evidence="2" id="KW-1185">Reference proteome</keyword>
<reference evidence="2" key="1">
    <citation type="journal article" date="2019" name="Int. J. Syst. Evol. Microbiol.">
        <title>The Global Catalogue of Microorganisms (GCM) 10K type strain sequencing project: providing services to taxonomists for standard genome sequencing and annotation.</title>
        <authorList>
            <consortium name="The Broad Institute Genomics Platform"/>
            <consortium name="The Broad Institute Genome Sequencing Center for Infectious Disease"/>
            <person name="Wu L."/>
            <person name="Ma J."/>
        </authorList>
    </citation>
    <scope>NUCLEOTIDE SEQUENCE [LARGE SCALE GENOMIC DNA]</scope>
    <source>
        <strain evidence="2">CCUG 49339</strain>
    </source>
</reference>
<evidence type="ECO:0000313" key="1">
    <source>
        <dbReference type="EMBL" id="MFD1737891.1"/>
    </source>
</evidence>
<accession>A0ABW4LTW4</accession>
<proteinExistence type="predicted"/>
<gene>
    <name evidence="1" type="ORF">ACFSCX_15245</name>
</gene>
<dbReference type="RefSeq" id="WP_377929108.1">
    <property type="nucleotide sequence ID" value="NZ_JBHUEM010000024.1"/>
</dbReference>
<dbReference type="EMBL" id="JBHUEM010000024">
    <property type="protein sequence ID" value="MFD1737891.1"/>
    <property type="molecule type" value="Genomic_DNA"/>
</dbReference>
<protein>
    <submittedName>
        <fullName evidence="1">Uncharacterized protein</fullName>
    </submittedName>
</protein>
<dbReference type="Proteomes" id="UP001597214">
    <property type="component" value="Unassembled WGS sequence"/>
</dbReference>